<sequence length="75" mass="8405">MTEVDTKSTLSTTASMAAKAKAIRRPRFFVLMLLILAISTITVGVLGWYSGSPFQLNLKRNLIQAIDLQLCERKY</sequence>
<comment type="caution">
    <text evidence="2">The sequence shown here is derived from an EMBL/GenBank/DDBJ whole genome shotgun (WGS) entry which is preliminary data.</text>
</comment>
<dbReference type="EMBL" id="MCGO01000066">
    <property type="protein sequence ID" value="ORY33845.1"/>
    <property type="molecule type" value="Genomic_DNA"/>
</dbReference>
<keyword evidence="1" id="KW-0812">Transmembrane</keyword>
<dbReference type="Proteomes" id="UP000193642">
    <property type="component" value="Unassembled WGS sequence"/>
</dbReference>
<feature type="transmembrane region" description="Helical" evidence="1">
    <location>
        <begin position="28"/>
        <end position="49"/>
    </location>
</feature>
<organism evidence="2 3">
    <name type="scientific">Rhizoclosmatium globosum</name>
    <dbReference type="NCBI Taxonomy" id="329046"/>
    <lineage>
        <taxon>Eukaryota</taxon>
        <taxon>Fungi</taxon>
        <taxon>Fungi incertae sedis</taxon>
        <taxon>Chytridiomycota</taxon>
        <taxon>Chytridiomycota incertae sedis</taxon>
        <taxon>Chytridiomycetes</taxon>
        <taxon>Chytridiales</taxon>
        <taxon>Chytriomycetaceae</taxon>
        <taxon>Rhizoclosmatium</taxon>
    </lineage>
</organism>
<evidence type="ECO:0000313" key="2">
    <source>
        <dbReference type="EMBL" id="ORY33845.1"/>
    </source>
</evidence>
<evidence type="ECO:0000256" key="1">
    <source>
        <dbReference type="SAM" id="Phobius"/>
    </source>
</evidence>
<dbReference type="AlphaFoldDB" id="A0A1Y2BIC7"/>
<reference evidence="2 3" key="1">
    <citation type="submission" date="2016-07" db="EMBL/GenBank/DDBJ databases">
        <title>Pervasive Adenine N6-methylation of Active Genes in Fungi.</title>
        <authorList>
            <consortium name="DOE Joint Genome Institute"/>
            <person name="Mondo S.J."/>
            <person name="Dannebaum R.O."/>
            <person name="Kuo R.C."/>
            <person name="Labutti K."/>
            <person name="Haridas S."/>
            <person name="Kuo A."/>
            <person name="Salamov A."/>
            <person name="Ahrendt S.R."/>
            <person name="Lipzen A."/>
            <person name="Sullivan W."/>
            <person name="Andreopoulos W.B."/>
            <person name="Clum A."/>
            <person name="Lindquist E."/>
            <person name="Daum C."/>
            <person name="Ramamoorthy G.K."/>
            <person name="Gryganskyi A."/>
            <person name="Culley D."/>
            <person name="Magnuson J.K."/>
            <person name="James T.Y."/>
            <person name="O'Malley M.A."/>
            <person name="Stajich J.E."/>
            <person name="Spatafora J.W."/>
            <person name="Visel A."/>
            <person name="Grigoriev I.V."/>
        </authorList>
    </citation>
    <scope>NUCLEOTIDE SEQUENCE [LARGE SCALE GENOMIC DNA]</scope>
    <source>
        <strain evidence="2 3">JEL800</strain>
    </source>
</reference>
<proteinExistence type="predicted"/>
<keyword evidence="3" id="KW-1185">Reference proteome</keyword>
<evidence type="ECO:0000313" key="3">
    <source>
        <dbReference type="Proteomes" id="UP000193642"/>
    </source>
</evidence>
<keyword evidence="1" id="KW-0472">Membrane</keyword>
<protein>
    <submittedName>
        <fullName evidence="2">Uncharacterized protein</fullName>
    </submittedName>
</protein>
<accession>A0A1Y2BIC7</accession>
<keyword evidence="1" id="KW-1133">Transmembrane helix</keyword>
<name>A0A1Y2BIC7_9FUNG</name>
<gene>
    <name evidence="2" type="ORF">BCR33DRAFT_516597</name>
</gene>